<keyword evidence="8" id="KW-1185">Reference proteome</keyword>
<dbReference type="EMBL" id="BMWX01000009">
    <property type="protein sequence ID" value="GGZ39729.1"/>
    <property type="molecule type" value="Genomic_DNA"/>
</dbReference>
<evidence type="ECO:0000256" key="1">
    <source>
        <dbReference type="ARBA" id="ARBA00022448"/>
    </source>
</evidence>
<evidence type="ECO:0000313" key="7">
    <source>
        <dbReference type="EMBL" id="GGZ39729.1"/>
    </source>
</evidence>
<sequence>MEKPLYTISAQDLCIGYTRKKQEIKVHDGLNFQLLPGQLYCLLGPNGVGKSTLIKTLLGHIPALSGSIYINGKDLKKLSAEQMAKTASVVLTDRVSSGNLHVADLVALGRVPFTNWAGRLAEADLHIIAKAMEATKINYFKDKPLSEISDGQRQKAMIARALAQDGQLIILDEPTAHLDLINRHEIMQLLRTICKTENKSILVITHDLEVAIETADELWLMQCGEPLIQGSPEDLIVSGKIQHLLTSPGLYFDIHHGRVRSTYPDTVTTIHGPAALCQWFLAALYKAGLQHLGSDYEIHLFEEPFKVMVKTPTGGFEGETIRAAVDFLLMAEDERLK</sequence>
<dbReference type="GO" id="GO:0005524">
    <property type="term" value="F:ATP binding"/>
    <property type="evidence" value="ECO:0007669"/>
    <property type="project" value="UniProtKB-KW"/>
</dbReference>
<reference evidence="7" key="1">
    <citation type="journal article" date="2014" name="Int. J. Syst. Evol. Microbiol.">
        <title>Complete genome sequence of Corynebacterium casei LMG S-19264T (=DSM 44701T), isolated from a smear-ripened cheese.</title>
        <authorList>
            <consortium name="US DOE Joint Genome Institute (JGI-PGF)"/>
            <person name="Walter F."/>
            <person name="Albersmeier A."/>
            <person name="Kalinowski J."/>
            <person name="Ruckert C."/>
        </authorList>
    </citation>
    <scope>NUCLEOTIDE SEQUENCE</scope>
    <source>
        <strain evidence="7">KCTC 12368</strain>
    </source>
</reference>
<dbReference type="InterPro" id="IPR003439">
    <property type="entry name" value="ABC_transporter-like_ATP-bd"/>
</dbReference>
<comment type="function">
    <text evidence="5">Part of the ABC transporter complex HmuTUV involved in hemin import. Responsible for energy coupling to the transport system.</text>
</comment>
<evidence type="ECO:0000313" key="8">
    <source>
        <dbReference type="Proteomes" id="UP000619457"/>
    </source>
</evidence>
<feature type="domain" description="ABC transporter" evidence="6">
    <location>
        <begin position="8"/>
        <end position="248"/>
    </location>
</feature>
<reference evidence="7" key="2">
    <citation type="submission" date="2020-09" db="EMBL/GenBank/DDBJ databases">
        <authorList>
            <person name="Sun Q."/>
            <person name="Kim S."/>
        </authorList>
    </citation>
    <scope>NUCLEOTIDE SEQUENCE</scope>
    <source>
        <strain evidence="7">KCTC 12368</strain>
    </source>
</reference>
<keyword evidence="2" id="KW-0547">Nucleotide-binding</keyword>
<organism evidence="7 8">
    <name type="scientific">Echinicola pacifica</name>
    <dbReference type="NCBI Taxonomy" id="346377"/>
    <lineage>
        <taxon>Bacteria</taxon>
        <taxon>Pseudomonadati</taxon>
        <taxon>Bacteroidota</taxon>
        <taxon>Cytophagia</taxon>
        <taxon>Cytophagales</taxon>
        <taxon>Cyclobacteriaceae</taxon>
        <taxon>Echinicola</taxon>
    </lineage>
</organism>
<dbReference type="InterPro" id="IPR027417">
    <property type="entry name" value="P-loop_NTPase"/>
</dbReference>
<dbReference type="SMART" id="SM00382">
    <property type="entry name" value="AAA"/>
    <property type="match status" value="1"/>
</dbReference>
<dbReference type="InterPro" id="IPR003593">
    <property type="entry name" value="AAA+_ATPase"/>
</dbReference>
<dbReference type="PANTHER" id="PTHR42794:SF1">
    <property type="entry name" value="HEMIN IMPORT ATP-BINDING PROTEIN HMUV"/>
    <property type="match status" value="1"/>
</dbReference>
<comment type="caution">
    <text evidence="7">The sequence shown here is derived from an EMBL/GenBank/DDBJ whole genome shotgun (WGS) entry which is preliminary data.</text>
</comment>
<evidence type="ECO:0000256" key="4">
    <source>
        <dbReference type="ARBA" id="ARBA00022967"/>
    </source>
</evidence>
<evidence type="ECO:0000256" key="2">
    <source>
        <dbReference type="ARBA" id="ARBA00022741"/>
    </source>
</evidence>
<evidence type="ECO:0000256" key="3">
    <source>
        <dbReference type="ARBA" id="ARBA00022840"/>
    </source>
</evidence>
<dbReference type="AlphaFoldDB" id="A0A918UW33"/>
<dbReference type="CDD" id="cd03214">
    <property type="entry name" value="ABC_Iron-Siderophores_B12_Hemin"/>
    <property type="match status" value="1"/>
</dbReference>
<proteinExistence type="predicted"/>
<gene>
    <name evidence="7" type="ORF">GCM10007049_36360</name>
</gene>
<evidence type="ECO:0000259" key="6">
    <source>
        <dbReference type="PROSITE" id="PS50893"/>
    </source>
</evidence>
<keyword evidence="1" id="KW-0813">Transport</keyword>
<accession>A0A918UW33</accession>
<name>A0A918UW33_9BACT</name>
<dbReference type="GO" id="GO:0016887">
    <property type="term" value="F:ATP hydrolysis activity"/>
    <property type="evidence" value="ECO:0007669"/>
    <property type="project" value="InterPro"/>
</dbReference>
<dbReference type="Pfam" id="PF00005">
    <property type="entry name" value="ABC_tran"/>
    <property type="match status" value="1"/>
</dbReference>
<dbReference type="Gene3D" id="3.40.50.300">
    <property type="entry name" value="P-loop containing nucleotide triphosphate hydrolases"/>
    <property type="match status" value="1"/>
</dbReference>
<dbReference type="PANTHER" id="PTHR42794">
    <property type="entry name" value="HEMIN IMPORT ATP-BINDING PROTEIN HMUV"/>
    <property type="match status" value="1"/>
</dbReference>
<evidence type="ECO:0000256" key="5">
    <source>
        <dbReference type="ARBA" id="ARBA00037066"/>
    </source>
</evidence>
<dbReference type="RefSeq" id="WP_018476060.1">
    <property type="nucleotide sequence ID" value="NZ_BMWX01000009.1"/>
</dbReference>
<dbReference type="PROSITE" id="PS50893">
    <property type="entry name" value="ABC_TRANSPORTER_2"/>
    <property type="match status" value="1"/>
</dbReference>
<keyword evidence="3 7" id="KW-0067">ATP-binding</keyword>
<dbReference type="SUPFAM" id="SSF52540">
    <property type="entry name" value="P-loop containing nucleoside triphosphate hydrolases"/>
    <property type="match status" value="1"/>
</dbReference>
<keyword evidence="4" id="KW-1278">Translocase</keyword>
<dbReference type="Proteomes" id="UP000619457">
    <property type="component" value="Unassembled WGS sequence"/>
</dbReference>
<protein>
    <submittedName>
        <fullName evidence="7">Iron(III) ABC transporter ATP-binding protein</fullName>
    </submittedName>
</protein>